<evidence type="ECO:0000256" key="1">
    <source>
        <dbReference type="SAM" id="MobiDB-lite"/>
    </source>
</evidence>
<protein>
    <submittedName>
        <fullName evidence="2">Uncharacterized protein</fullName>
    </submittedName>
</protein>
<proteinExistence type="predicted"/>
<sequence>MERYEEVKIGRSLRILDYLSEFMEKYDNVNLDLAEIKTNCEVKNFVKISKKYDHIKYFQNMLNSFTEKSPDNKNEISLNNFIKKIVYQDDKLANTVDETDSKNIKNYIDKKKNEHKKIKIKKEITSAIKKNINIMNKTKKVNATTSQDKDKNRKKAVIGRPVRLHFNIDSFNNVKGEIYQFGLRIANKNVETLAEVKNCINRFKANLKYYSYKEIKEIVTLCPVKVLNPKIPFNSYIDIKLNTNSTTIRNGFWLYYFIIFKDDEEMLVSDPFSLMSYKQLHKRRECSFLERHKAYMMNGKESLYPYYFESMFSFDEDTKSYKLKRTFNFGINFYHKKGAEESNNSSRNNLDVKEDNKNYRNDLIMKEDKKIYDNNENYRGSDEVMKDLISLNPTLGDIQLDNVLSTNETLYLDILKQNIIRNEKSKITTNNDINSQNEVNNNGSKNNKINNYLNEYMINNNESNNDELNNDVINDDIINLSRNSLKPKNAYPSPSHSSNHHYYHHQYESHR</sequence>
<evidence type="ECO:0000313" key="2">
    <source>
        <dbReference type="EMBL" id="ORY32939.1"/>
    </source>
</evidence>
<dbReference type="AlphaFoldDB" id="A0A1Y2BDM4"/>
<feature type="region of interest" description="Disordered" evidence="1">
    <location>
        <begin position="484"/>
        <end position="511"/>
    </location>
</feature>
<keyword evidence="3" id="KW-1185">Reference proteome</keyword>
<evidence type="ECO:0000313" key="3">
    <source>
        <dbReference type="Proteomes" id="UP000193920"/>
    </source>
</evidence>
<gene>
    <name evidence="2" type="ORF">LY90DRAFT_673434</name>
</gene>
<reference evidence="2 3" key="1">
    <citation type="submission" date="2016-08" db="EMBL/GenBank/DDBJ databases">
        <title>A Parts List for Fungal Cellulosomes Revealed by Comparative Genomics.</title>
        <authorList>
            <consortium name="DOE Joint Genome Institute"/>
            <person name="Haitjema C.H."/>
            <person name="Gilmore S.P."/>
            <person name="Henske J.K."/>
            <person name="Solomon K.V."/>
            <person name="De Groot R."/>
            <person name="Kuo A."/>
            <person name="Mondo S.J."/>
            <person name="Salamov A.A."/>
            <person name="Labutti K."/>
            <person name="Zhao Z."/>
            <person name="Chiniquy J."/>
            <person name="Barry K."/>
            <person name="Brewer H.M."/>
            <person name="Purvine S.O."/>
            <person name="Wright A.T."/>
            <person name="Boxma B."/>
            <person name="Van Alen T."/>
            <person name="Hackstein J.H."/>
            <person name="Baker S.E."/>
            <person name="Grigoriev I.V."/>
            <person name="O'Malley M.A."/>
        </authorList>
    </citation>
    <scope>NUCLEOTIDE SEQUENCE [LARGE SCALE GENOMIC DNA]</scope>
    <source>
        <strain evidence="2 3">G1</strain>
    </source>
</reference>
<dbReference type="Proteomes" id="UP000193920">
    <property type="component" value="Unassembled WGS sequence"/>
</dbReference>
<organism evidence="2 3">
    <name type="scientific">Neocallimastix californiae</name>
    <dbReference type="NCBI Taxonomy" id="1754190"/>
    <lineage>
        <taxon>Eukaryota</taxon>
        <taxon>Fungi</taxon>
        <taxon>Fungi incertae sedis</taxon>
        <taxon>Chytridiomycota</taxon>
        <taxon>Chytridiomycota incertae sedis</taxon>
        <taxon>Neocallimastigomycetes</taxon>
        <taxon>Neocallimastigales</taxon>
        <taxon>Neocallimastigaceae</taxon>
        <taxon>Neocallimastix</taxon>
    </lineage>
</organism>
<accession>A0A1Y2BDM4</accession>
<name>A0A1Y2BDM4_9FUNG</name>
<dbReference type="EMBL" id="MCOG01000162">
    <property type="protein sequence ID" value="ORY32939.1"/>
    <property type="molecule type" value="Genomic_DNA"/>
</dbReference>
<comment type="caution">
    <text evidence="2">The sequence shown here is derived from an EMBL/GenBank/DDBJ whole genome shotgun (WGS) entry which is preliminary data.</text>
</comment>